<dbReference type="SUPFAM" id="SSF55729">
    <property type="entry name" value="Acyl-CoA N-acyltransferases (Nat)"/>
    <property type="match status" value="1"/>
</dbReference>
<keyword evidence="3" id="KW-1185">Reference proteome</keyword>
<proteinExistence type="predicted"/>
<dbReference type="RefSeq" id="WP_320217481.1">
    <property type="nucleotide sequence ID" value="NZ_JAVIIS010000065.1"/>
</dbReference>
<comment type="caution">
    <text evidence="2">The sequence shown here is derived from an EMBL/GenBank/DDBJ whole genome shotgun (WGS) entry which is preliminary data.</text>
</comment>
<reference evidence="2 3" key="1">
    <citation type="submission" date="2023-08" db="EMBL/GenBank/DDBJ databases">
        <title>Implementing the SeqCode for naming new Mesorhizobium species isolated from Vachellia karroo root nodules.</title>
        <authorList>
            <person name="Van Lill M."/>
        </authorList>
    </citation>
    <scope>NUCLEOTIDE SEQUENCE [LARGE SCALE GENOMIC DNA]</scope>
    <source>
        <strain evidence="2 3">VK3E</strain>
    </source>
</reference>
<evidence type="ECO:0000313" key="3">
    <source>
        <dbReference type="Proteomes" id="UP001272097"/>
    </source>
</evidence>
<dbReference type="EMBL" id="JAVIIS010000065">
    <property type="protein sequence ID" value="MDX8443495.1"/>
    <property type="molecule type" value="Genomic_DNA"/>
</dbReference>
<evidence type="ECO:0000313" key="2">
    <source>
        <dbReference type="EMBL" id="MDX8443495.1"/>
    </source>
</evidence>
<sequence length="147" mass="16306">MQISFRLFTVDDLPEFRAWFADAELSRRLSFPTDEWFAYVTAGGAARSWVALDADRMIAQMQVDREDAERGYLDLAMRPHLRGRGLGAAVLAAFLSGPGRAYPILEGRIEPDNAASLACCRRCGFVILPEPDADGFIQAVYRSSQTS</sequence>
<protein>
    <submittedName>
        <fullName evidence="2">GNAT family N-acetyltransferase</fullName>
    </submittedName>
</protein>
<dbReference type="InterPro" id="IPR016181">
    <property type="entry name" value="Acyl_CoA_acyltransferase"/>
</dbReference>
<accession>A0ABU4X896</accession>
<dbReference type="Proteomes" id="UP001272097">
    <property type="component" value="Unassembled WGS sequence"/>
</dbReference>
<dbReference type="PROSITE" id="PS51186">
    <property type="entry name" value="GNAT"/>
    <property type="match status" value="1"/>
</dbReference>
<dbReference type="CDD" id="cd04301">
    <property type="entry name" value="NAT_SF"/>
    <property type="match status" value="1"/>
</dbReference>
<dbReference type="Pfam" id="PF13302">
    <property type="entry name" value="Acetyltransf_3"/>
    <property type="match status" value="1"/>
</dbReference>
<feature type="domain" description="N-acetyltransferase" evidence="1">
    <location>
        <begin position="3"/>
        <end position="143"/>
    </location>
</feature>
<organism evidence="2 3">
    <name type="scientific">Mesorhizobium australafricanum</name>
    <dbReference type="NCBI Taxonomy" id="3072311"/>
    <lineage>
        <taxon>Bacteria</taxon>
        <taxon>Pseudomonadati</taxon>
        <taxon>Pseudomonadota</taxon>
        <taxon>Alphaproteobacteria</taxon>
        <taxon>Hyphomicrobiales</taxon>
        <taxon>Phyllobacteriaceae</taxon>
        <taxon>Mesorhizobium</taxon>
    </lineage>
</organism>
<evidence type="ECO:0000259" key="1">
    <source>
        <dbReference type="PROSITE" id="PS51186"/>
    </source>
</evidence>
<dbReference type="Gene3D" id="3.40.630.30">
    <property type="match status" value="1"/>
</dbReference>
<gene>
    <name evidence="2" type="ORF">RFM51_28400</name>
</gene>
<dbReference type="InterPro" id="IPR000182">
    <property type="entry name" value="GNAT_dom"/>
</dbReference>
<name>A0ABU4X896_9HYPH</name>